<dbReference type="Proteomes" id="UP001589647">
    <property type="component" value="Unassembled WGS sequence"/>
</dbReference>
<dbReference type="SUPFAM" id="SSF50475">
    <property type="entry name" value="FMN-binding split barrel"/>
    <property type="match status" value="1"/>
</dbReference>
<dbReference type="InterPro" id="IPR024747">
    <property type="entry name" value="Pyridox_Oxase-rel"/>
</dbReference>
<gene>
    <name evidence="1" type="ORF">ACFFV7_00080</name>
</gene>
<keyword evidence="2" id="KW-1185">Reference proteome</keyword>
<protein>
    <submittedName>
        <fullName evidence="1">Pyridoxamine 5'-phosphate oxidase family protein</fullName>
    </submittedName>
</protein>
<accession>A0ABV5I4V7</accession>
<sequence>MRLDSSGLQVLSREECLRLLSSAPIGRIVFTDRALPAVQPVNFCLDGESVVIRTSIGSKLAAATRHAVVAFEADEFDPATRTGWSVTAVGHARAVSDPAETARLATLPLSPWAPGSRDHFVVVEAEQVSGRRIARERSI</sequence>
<dbReference type="RefSeq" id="WP_189645300.1">
    <property type="nucleotide sequence ID" value="NZ_BMRC01000001.1"/>
</dbReference>
<name>A0ABV5I4V7_9ACTN</name>
<organism evidence="1 2">
    <name type="scientific">Nonomuraea spiralis</name>
    <dbReference type="NCBI Taxonomy" id="46182"/>
    <lineage>
        <taxon>Bacteria</taxon>
        <taxon>Bacillati</taxon>
        <taxon>Actinomycetota</taxon>
        <taxon>Actinomycetes</taxon>
        <taxon>Streptosporangiales</taxon>
        <taxon>Streptosporangiaceae</taxon>
        <taxon>Nonomuraea</taxon>
    </lineage>
</organism>
<evidence type="ECO:0000313" key="2">
    <source>
        <dbReference type="Proteomes" id="UP001589647"/>
    </source>
</evidence>
<proteinExistence type="predicted"/>
<dbReference type="EMBL" id="JBHMEI010000001">
    <property type="protein sequence ID" value="MFB9199569.1"/>
    <property type="molecule type" value="Genomic_DNA"/>
</dbReference>
<dbReference type="Gene3D" id="2.30.110.10">
    <property type="entry name" value="Electron Transport, Fmn-binding Protein, Chain A"/>
    <property type="match status" value="1"/>
</dbReference>
<reference evidence="1 2" key="1">
    <citation type="submission" date="2024-09" db="EMBL/GenBank/DDBJ databases">
        <authorList>
            <person name="Sun Q."/>
            <person name="Mori K."/>
        </authorList>
    </citation>
    <scope>NUCLEOTIDE SEQUENCE [LARGE SCALE GENOMIC DNA]</scope>
    <source>
        <strain evidence="1 2">CCM 3426</strain>
    </source>
</reference>
<dbReference type="InterPro" id="IPR012349">
    <property type="entry name" value="Split_barrel_FMN-bd"/>
</dbReference>
<evidence type="ECO:0000313" key="1">
    <source>
        <dbReference type="EMBL" id="MFB9199569.1"/>
    </source>
</evidence>
<dbReference type="Pfam" id="PF12900">
    <property type="entry name" value="Pyridox_ox_2"/>
    <property type="match status" value="1"/>
</dbReference>
<comment type="caution">
    <text evidence="1">The sequence shown here is derived from an EMBL/GenBank/DDBJ whole genome shotgun (WGS) entry which is preliminary data.</text>
</comment>